<dbReference type="AlphaFoldDB" id="A0A096CI91"/>
<dbReference type="GeneID" id="78529986"/>
<protein>
    <submittedName>
        <fullName evidence="1">Dehydrogenase</fullName>
    </submittedName>
</protein>
<dbReference type="Proteomes" id="UP000029525">
    <property type="component" value="Unassembled WGS sequence"/>
</dbReference>
<evidence type="ECO:0000313" key="1">
    <source>
        <dbReference type="EMBL" id="KGF45034.1"/>
    </source>
</evidence>
<gene>
    <name evidence="1" type="ORF">HMPREF0647_04390</name>
</gene>
<dbReference type="RefSeq" id="WP_004338664.1">
    <property type="nucleotide sequence ID" value="NZ_JRNQ01000021.1"/>
</dbReference>
<proteinExistence type="predicted"/>
<comment type="caution">
    <text evidence="1">The sequence shown here is derived from an EMBL/GenBank/DDBJ whole genome shotgun (WGS) entry which is preliminary data.</text>
</comment>
<dbReference type="EMBL" id="JRNQ01000021">
    <property type="protein sequence ID" value="KGF45034.1"/>
    <property type="molecule type" value="Genomic_DNA"/>
</dbReference>
<evidence type="ECO:0000313" key="2">
    <source>
        <dbReference type="Proteomes" id="UP000029525"/>
    </source>
</evidence>
<accession>A0A096CI91</accession>
<sequence length="44" mass="5329">MADNFLERHREDYEQRKAAWLKKKKNLKVTKKISTINRPDDEAL</sequence>
<organism evidence="1 2">
    <name type="scientific">Prevotella bivia DNF00320</name>
    <dbReference type="NCBI Taxonomy" id="1401068"/>
    <lineage>
        <taxon>Bacteria</taxon>
        <taxon>Pseudomonadati</taxon>
        <taxon>Bacteroidota</taxon>
        <taxon>Bacteroidia</taxon>
        <taxon>Bacteroidales</taxon>
        <taxon>Prevotellaceae</taxon>
        <taxon>Prevotella</taxon>
    </lineage>
</organism>
<reference evidence="1 2" key="1">
    <citation type="submission" date="2014-07" db="EMBL/GenBank/DDBJ databases">
        <authorList>
            <person name="McCorrison J."/>
            <person name="Sanka R."/>
            <person name="Torralba M."/>
            <person name="Gillis M."/>
            <person name="Haft D.H."/>
            <person name="Methe B."/>
            <person name="Sutton G."/>
            <person name="Nelson K.E."/>
        </authorList>
    </citation>
    <scope>NUCLEOTIDE SEQUENCE [LARGE SCALE GENOMIC DNA]</scope>
    <source>
        <strain evidence="1 2">DNF00320</strain>
    </source>
</reference>
<name>A0A096CI91_9BACT</name>